<accession>A0A9X1P6S1</accession>
<evidence type="ECO:0000256" key="2">
    <source>
        <dbReference type="ARBA" id="ARBA00022670"/>
    </source>
</evidence>
<keyword evidence="6" id="KW-0482">Metalloprotease</keyword>
<evidence type="ECO:0000256" key="6">
    <source>
        <dbReference type="ARBA" id="ARBA00023049"/>
    </source>
</evidence>
<protein>
    <submittedName>
        <fullName evidence="10">M23 family metallopeptidase</fullName>
    </submittedName>
</protein>
<keyword evidence="11" id="KW-1185">Reference proteome</keyword>
<name>A0A9X1P6S1_9HYPH</name>
<feature type="compositionally biased region" description="Low complexity" evidence="7">
    <location>
        <begin position="160"/>
        <end position="172"/>
    </location>
</feature>
<organism evidence="10 11">
    <name type="scientific">Jiella avicenniae</name>
    <dbReference type="NCBI Taxonomy" id="2907202"/>
    <lineage>
        <taxon>Bacteria</taxon>
        <taxon>Pseudomonadati</taxon>
        <taxon>Pseudomonadota</taxon>
        <taxon>Alphaproteobacteria</taxon>
        <taxon>Hyphomicrobiales</taxon>
        <taxon>Aurantimonadaceae</taxon>
        <taxon>Jiella</taxon>
    </lineage>
</organism>
<keyword evidence="4" id="KW-0378">Hydrolase</keyword>
<dbReference type="InterPro" id="IPR050570">
    <property type="entry name" value="Cell_wall_metabolism_enzyme"/>
</dbReference>
<evidence type="ECO:0000313" key="11">
    <source>
        <dbReference type="Proteomes" id="UP001139035"/>
    </source>
</evidence>
<keyword evidence="5" id="KW-0862">Zinc</keyword>
<keyword evidence="3" id="KW-0479">Metal-binding</keyword>
<evidence type="ECO:0000259" key="9">
    <source>
        <dbReference type="Pfam" id="PF01551"/>
    </source>
</evidence>
<dbReference type="FunFam" id="2.70.70.10:FF:000006">
    <property type="entry name" value="M23 family peptidase"/>
    <property type="match status" value="1"/>
</dbReference>
<feature type="transmembrane region" description="Helical" evidence="8">
    <location>
        <begin position="37"/>
        <end position="61"/>
    </location>
</feature>
<keyword evidence="8" id="KW-0472">Membrane</keyword>
<dbReference type="Proteomes" id="UP001139035">
    <property type="component" value="Unassembled WGS sequence"/>
</dbReference>
<dbReference type="CDD" id="cd12797">
    <property type="entry name" value="M23_peptidase"/>
    <property type="match status" value="1"/>
</dbReference>
<evidence type="ECO:0000256" key="7">
    <source>
        <dbReference type="SAM" id="MobiDB-lite"/>
    </source>
</evidence>
<dbReference type="AlphaFoldDB" id="A0A9X1P6S1"/>
<evidence type="ECO:0000313" key="10">
    <source>
        <dbReference type="EMBL" id="MCE7030794.1"/>
    </source>
</evidence>
<evidence type="ECO:0000256" key="4">
    <source>
        <dbReference type="ARBA" id="ARBA00022801"/>
    </source>
</evidence>
<reference evidence="10" key="1">
    <citation type="submission" date="2022-01" db="EMBL/GenBank/DDBJ databases">
        <title>Jiella avicenniae sp. nov., a novel endophytic bacterium isolated from bark of Avicennia marina.</title>
        <authorList>
            <person name="Tuo L."/>
        </authorList>
    </citation>
    <scope>NUCLEOTIDE SEQUENCE</scope>
    <source>
        <strain evidence="10">CBK1P-4</strain>
    </source>
</reference>
<dbReference type="PANTHER" id="PTHR21666">
    <property type="entry name" value="PEPTIDASE-RELATED"/>
    <property type="match status" value="1"/>
</dbReference>
<dbReference type="GO" id="GO:0004222">
    <property type="term" value="F:metalloendopeptidase activity"/>
    <property type="evidence" value="ECO:0007669"/>
    <property type="project" value="TreeGrafter"/>
</dbReference>
<feature type="compositionally biased region" description="Basic and acidic residues" evidence="7">
    <location>
        <begin position="148"/>
        <end position="159"/>
    </location>
</feature>
<dbReference type="EMBL" id="JAJUWU010000029">
    <property type="protein sequence ID" value="MCE7030794.1"/>
    <property type="molecule type" value="Genomic_DNA"/>
</dbReference>
<feature type="domain" description="M23ase beta-sheet core" evidence="9">
    <location>
        <begin position="362"/>
        <end position="456"/>
    </location>
</feature>
<keyword evidence="8" id="KW-1133">Transmembrane helix</keyword>
<dbReference type="PANTHER" id="PTHR21666:SF288">
    <property type="entry name" value="CELL DIVISION PROTEIN YTFB"/>
    <property type="match status" value="1"/>
</dbReference>
<comment type="cofactor">
    <cofactor evidence="1">
        <name>Zn(2+)</name>
        <dbReference type="ChEBI" id="CHEBI:29105"/>
    </cofactor>
</comment>
<feature type="region of interest" description="Disordered" evidence="7">
    <location>
        <begin position="140"/>
        <end position="183"/>
    </location>
</feature>
<dbReference type="InterPro" id="IPR016047">
    <property type="entry name" value="M23ase_b-sheet_dom"/>
</dbReference>
<dbReference type="Gene3D" id="2.70.70.10">
    <property type="entry name" value="Glucose Permease (Domain IIA)"/>
    <property type="match status" value="1"/>
</dbReference>
<comment type="caution">
    <text evidence="10">The sequence shown here is derived from an EMBL/GenBank/DDBJ whole genome shotgun (WGS) entry which is preliminary data.</text>
</comment>
<dbReference type="GO" id="GO:0006508">
    <property type="term" value="P:proteolysis"/>
    <property type="evidence" value="ECO:0007669"/>
    <property type="project" value="UniProtKB-KW"/>
</dbReference>
<keyword evidence="2" id="KW-0645">Protease</keyword>
<evidence type="ECO:0000256" key="5">
    <source>
        <dbReference type="ARBA" id="ARBA00022833"/>
    </source>
</evidence>
<dbReference type="RefSeq" id="WP_233721863.1">
    <property type="nucleotide sequence ID" value="NZ_JAJUWU010000029.1"/>
</dbReference>
<dbReference type="SUPFAM" id="SSF51261">
    <property type="entry name" value="Duplicated hybrid motif"/>
    <property type="match status" value="1"/>
</dbReference>
<evidence type="ECO:0000256" key="3">
    <source>
        <dbReference type="ARBA" id="ARBA00022723"/>
    </source>
</evidence>
<gene>
    <name evidence="10" type="ORF">LZD57_22645</name>
</gene>
<dbReference type="Pfam" id="PF01551">
    <property type="entry name" value="Peptidase_M23"/>
    <property type="match status" value="1"/>
</dbReference>
<dbReference type="GO" id="GO:0046872">
    <property type="term" value="F:metal ion binding"/>
    <property type="evidence" value="ECO:0007669"/>
    <property type="project" value="UniProtKB-KW"/>
</dbReference>
<evidence type="ECO:0000256" key="1">
    <source>
        <dbReference type="ARBA" id="ARBA00001947"/>
    </source>
</evidence>
<proteinExistence type="predicted"/>
<keyword evidence="8" id="KW-0812">Transmembrane</keyword>
<sequence>MQASKLTSTFGRRKEPHTVIIARGEHVRHFTVCRTRLLLGSALAAAIVTAAFAAPFGYVAAAPEDAGAPERQWQVRHEYEERIATLRAELDRATSRQFLAQKMVESKVDVLLEQQEELTARYERLRPLFDRAKSTGLLAAAVPIPTPKPEEDASDHLESEAASDSLSLAESDGTGDAEGPVEAPVEAMPDAPAANAFAPQENPAPVDWLARLRAEAEPVPAASTVAKSARLVRKPAEVISDDSLRRIGEAISVAELGQIRHLEALASTARGRAVRISSALAAAGIRVPGDDDEERAQGGPYEPVPAVDAFDQSVAELDEALDALQRVAAVTKSLPLERPMPARLISSTFGVRADPFLGRSAFHSGIDFAEPQGSAVRATAPGKVIKAGSYGGYGNMVEIDHGDGITTRYGHMSKIAVKVGATIARGETIGSVGSTGRSTGPHLHYEVRRNDKAVDPAKFFRLGDRIREFG</sequence>
<evidence type="ECO:0000256" key="8">
    <source>
        <dbReference type="SAM" id="Phobius"/>
    </source>
</evidence>
<dbReference type="InterPro" id="IPR011055">
    <property type="entry name" value="Dup_hybrid_motif"/>
</dbReference>